<name>A0ABQ2EZE0_9DEIO</name>
<keyword evidence="1" id="KW-0472">Membrane</keyword>
<dbReference type="EMBL" id="BMPP01000014">
    <property type="protein sequence ID" value="GGK34231.1"/>
    <property type="molecule type" value="Genomic_DNA"/>
</dbReference>
<evidence type="ECO:0008006" key="4">
    <source>
        <dbReference type="Google" id="ProtNLM"/>
    </source>
</evidence>
<protein>
    <recommendedName>
        <fullName evidence="4">Mercury resistance protein</fullName>
    </recommendedName>
</protein>
<feature type="transmembrane region" description="Helical" evidence="1">
    <location>
        <begin position="46"/>
        <end position="66"/>
    </location>
</feature>
<keyword evidence="1" id="KW-0812">Transmembrane</keyword>
<accession>A0ABQ2EZE0</accession>
<reference evidence="3" key="1">
    <citation type="journal article" date="2019" name="Int. J. Syst. Evol. Microbiol.">
        <title>The Global Catalogue of Microorganisms (GCM) 10K type strain sequencing project: providing services to taxonomists for standard genome sequencing and annotation.</title>
        <authorList>
            <consortium name="The Broad Institute Genomics Platform"/>
            <consortium name="The Broad Institute Genome Sequencing Center for Infectious Disease"/>
            <person name="Wu L."/>
            <person name="Ma J."/>
        </authorList>
    </citation>
    <scope>NUCLEOTIDE SEQUENCE [LARGE SCALE GENOMIC DNA]</scope>
    <source>
        <strain evidence="3">JCM 30331</strain>
    </source>
</reference>
<gene>
    <name evidence="2" type="ORF">GCM10008955_30360</name>
</gene>
<comment type="caution">
    <text evidence="2">The sequence shown here is derived from an EMBL/GenBank/DDBJ whole genome shotgun (WGS) entry which is preliminary data.</text>
</comment>
<dbReference type="Proteomes" id="UP000647587">
    <property type="component" value="Unassembled WGS sequence"/>
</dbReference>
<dbReference type="InterPro" id="IPR007746">
    <property type="entry name" value="MerE"/>
</dbReference>
<proteinExistence type="predicted"/>
<evidence type="ECO:0000256" key="1">
    <source>
        <dbReference type="SAM" id="Phobius"/>
    </source>
</evidence>
<organism evidence="2 3">
    <name type="scientific">Deinococcus malanensis</name>
    <dbReference type="NCBI Taxonomy" id="1706855"/>
    <lineage>
        <taxon>Bacteria</taxon>
        <taxon>Thermotogati</taxon>
        <taxon>Deinococcota</taxon>
        <taxon>Deinococci</taxon>
        <taxon>Deinococcales</taxon>
        <taxon>Deinococcaceae</taxon>
        <taxon>Deinococcus</taxon>
    </lineage>
</organism>
<keyword evidence="3" id="KW-1185">Reference proteome</keyword>
<evidence type="ECO:0000313" key="3">
    <source>
        <dbReference type="Proteomes" id="UP000647587"/>
    </source>
</evidence>
<sequence>MLKKPIKNLCAYQLLGSVLVLCPCHLPLLLALLAGGVGGGAFTSFLSQYMTLALVVLTAYYLFALWMGQRLLARNTACSTPHTRTGGRDDCY</sequence>
<feature type="transmembrane region" description="Helical" evidence="1">
    <location>
        <begin position="12"/>
        <end position="34"/>
    </location>
</feature>
<dbReference type="RefSeq" id="WP_189010302.1">
    <property type="nucleotide sequence ID" value="NZ_BMPP01000014.1"/>
</dbReference>
<dbReference type="Pfam" id="PF05052">
    <property type="entry name" value="MerE"/>
    <property type="match status" value="1"/>
</dbReference>
<evidence type="ECO:0000313" key="2">
    <source>
        <dbReference type="EMBL" id="GGK34231.1"/>
    </source>
</evidence>
<keyword evidence="1" id="KW-1133">Transmembrane helix</keyword>